<evidence type="ECO:0000256" key="1">
    <source>
        <dbReference type="ARBA" id="ARBA00004651"/>
    </source>
</evidence>
<comment type="subcellular location">
    <subcellularLocation>
        <location evidence="1">Cell membrane</location>
        <topology evidence="1">Multi-pass membrane protein</topology>
    </subcellularLocation>
</comment>
<feature type="transmembrane region" description="Helical" evidence="7">
    <location>
        <begin position="172"/>
        <end position="192"/>
    </location>
</feature>
<feature type="transmembrane region" description="Helical" evidence="7">
    <location>
        <begin position="68"/>
        <end position="85"/>
    </location>
</feature>
<evidence type="ECO:0000256" key="2">
    <source>
        <dbReference type="ARBA" id="ARBA00022692"/>
    </source>
</evidence>
<evidence type="ECO:0000313" key="10">
    <source>
        <dbReference type="EMBL" id="QIV86484.1"/>
    </source>
</evidence>
<keyword evidence="6 7" id="KW-0472">Membrane</keyword>
<dbReference type="InterPro" id="IPR003593">
    <property type="entry name" value="AAA+_ATPase"/>
</dbReference>
<dbReference type="SUPFAM" id="SSF90123">
    <property type="entry name" value="ABC transporter transmembrane region"/>
    <property type="match status" value="1"/>
</dbReference>
<evidence type="ECO:0000256" key="3">
    <source>
        <dbReference type="ARBA" id="ARBA00022741"/>
    </source>
</evidence>
<dbReference type="PANTHER" id="PTHR24221">
    <property type="entry name" value="ATP-BINDING CASSETTE SUB-FAMILY B"/>
    <property type="match status" value="1"/>
</dbReference>
<proteinExistence type="predicted"/>
<dbReference type="GO" id="GO:0005886">
    <property type="term" value="C:plasma membrane"/>
    <property type="evidence" value="ECO:0007669"/>
    <property type="project" value="UniProtKB-SubCell"/>
</dbReference>
<evidence type="ECO:0000256" key="4">
    <source>
        <dbReference type="ARBA" id="ARBA00022840"/>
    </source>
</evidence>
<dbReference type="PROSITE" id="PS51257">
    <property type="entry name" value="PROKAR_LIPOPROTEIN"/>
    <property type="match status" value="1"/>
</dbReference>
<dbReference type="PANTHER" id="PTHR24221:SF654">
    <property type="entry name" value="ATP-BINDING CASSETTE SUB-FAMILY B MEMBER 6"/>
    <property type="match status" value="1"/>
</dbReference>
<reference evidence="10 11" key="1">
    <citation type="submission" date="2018-09" db="EMBL/GenBank/DDBJ databases">
        <title>Glutamicibacter mishrai S5-52T (LMG 29155T = KCTC 39846T).</title>
        <authorList>
            <person name="Das S.K."/>
        </authorList>
    </citation>
    <scope>NUCLEOTIDE SEQUENCE [LARGE SCALE GENOMIC DNA]</scope>
    <source>
        <strain evidence="10 11">S5-52</strain>
    </source>
</reference>
<protein>
    <submittedName>
        <fullName evidence="10">ABC transporter ATP-binding protein</fullName>
    </submittedName>
</protein>
<dbReference type="PROSITE" id="PS50929">
    <property type="entry name" value="ABC_TM1F"/>
    <property type="match status" value="1"/>
</dbReference>
<evidence type="ECO:0000313" key="11">
    <source>
        <dbReference type="Proteomes" id="UP000502331"/>
    </source>
</evidence>
<keyword evidence="4 10" id="KW-0067">ATP-binding</keyword>
<feature type="transmembrane region" description="Helical" evidence="7">
    <location>
        <begin position="258"/>
        <end position="276"/>
    </location>
</feature>
<evidence type="ECO:0000256" key="7">
    <source>
        <dbReference type="SAM" id="Phobius"/>
    </source>
</evidence>
<feature type="domain" description="ABC transmembrane type-1" evidence="9">
    <location>
        <begin position="27"/>
        <end position="292"/>
    </location>
</feature>
<dbReference type="GO" id="GO:0005524">
    <property type="term" value="F:ATP binding"/>
    <property type="evidence" value="ECO:0007669"/>
    <property type="project" value="UniProtKB-KW"/>
</dbReference>
<dbReference type="PROSITE" id="PS50893">
    <property type="entry name" value="ABC_TRANSPORTER_2"/>
    <property type="match status" value="1"/>
</dbReference>
<dbReference type="InterPro" id="IPR039421">
    <property type="entry name" value="Type_1_exporter"/>
</dbReference>
<feature type="domain" description="ABC transporter" evidence="8">
    <location>
        <begin position="344"/>
        <end position="577"/>
    </location>
</feature>
<keyword evidence="5 7" id="KW-1133">Transmembrane helix</keyword>
<evidence type="ECO:0000256" key="5">
    <source>
        <dbReference type="ARBA" id="ARBA00022989"/>
    </source>
</evidence>
<keyword evidence="11" id="KW-1185">Reference proteome</keyword>
<dbReference type="InterPro" id="IPR036640">
    <property type="entry name" value="ABC1_TM_sf"/>
</dbReference>
<dbReference type="Pfam" id="PF00005">
    <property type="entry name" value="ABC_tran"/>
    <property type="match status" value="1"/>
</dbReference>
<dbReference type="Pfam" id="PF00664">
    <property type="entry name" value="ABC_membrane"/>
    <property type="match status" value="1"/>
</dbReference>
<dbReference type="Proteomes" id="UP000502331">
    <property type="component" value="Chromosome"/>
</dbReference>
<dbReference type="InterPro" id="IPR027417">
    <property type="entry name" value="P-loop_NTPase"/>
</dbReference>
<name>A0A6H0SGQ7_9MICC</name>
<feature type="transmembrane region" description="Helical" evidence="7">
    <location>
        <begin position="141"/>
        <end position="166"/>
    </location>
</feature>
<organism evidence="10 11">
    <name type="scientific">Glutamicibacter mishrai</name>
    <dbReference type="NCBI Taxonomy" id="1775880"/>
    <lineage>
        <taxon>Bacteria</taxon>
        <taxon>Bacillati</taxon>
        <taxon>Actinomycetota</taxon>
        <taxon>Actinomycetes</taxon>
        <taxon>Micrococcales</taxon>
        <taxon>Micrococcaceae</taxon>
        <taxon>Glutamicibacter</taxon>
    </lineage>
</organism>
<sequence>MSREKKHTVASIFWLIGTTKDLLAPLAMASLFSCLTRLISLGIFVLAGIGLVRVLGFPGMGLLQSEGWGWLIGLIFLLGLAKGVLRYLEQYVGHRVAFLSLARLRRRMYAAFERQAPFTAATKNSGNLLARATSDIDKVEVFFAHTLPPAVSAVVVSALTTWATWIQFGQEPALIVLGAYVLIGLVIPAVGVRKLRRNAAKTAAARGAQNQLLTEAMAGVEVLHSFHGGNETLQRLRESTGAAGAAAVSTGKITAVRATLTQLVIWGSLMALFILLGTQGQFGALVVVACALVPSFEAVRAVDGFILGLQDSLASARRLHATATFKPAVIDPAHPQALSDAGELAIEDLGISYGPNTVLQDVNLAVNPGDVVALVGASGSGKSSVAAALVRAIEYTGTISFGGVDITETSLAALRQKIILVSQDSVTVRGTIRDNLLLGLKGISDDQLVAVLEELGLGSWLIRQKAGLDTRLGERGARLSGGQTQRLALARALIREPAILVLDESTSALDAQSELLVLQAIERRRQEAMAVVMISHRLATVGQATTILVLDEGTVAERGHSSELLANPDSLFSQMAIREVDRILPG</sequence>
<dbReference type="InterPro" id="IPR003439">
    <property type="entry name" value="ABC_transporter-like_ATP-bd"/>
</dbReference>
<dbReference type="RefSeq" id="WP_172511417.1">
    <property type="nucleotide sequence ID" value="NZ_CP032549.1"/>
</dbReference>
<feature type="transmembrane region" description="Helical" evidence="7">
    <location>
        <begin position="38"/>
        <end position="56"/>
    </location>
</feature>
<dbReference type="SUPFAM" id="SSF52540">
    <property type="entry name" value="P-loop containing nucleoside triphosphate hydrolases"/>
    <property type="match status" value="1"/>
</dbReference>
<dbReference type="GO" id="GO:0140359">
    <property type="term" value="F:ABC-type transporter activity"/>
    <property type="evidence" value="ECO:0007669"/>
    <property type="project" value="InterPro"/>
</dbReference>
<dbReference type="GO" id="GO:0016887">
    <property type="term" value="F:ATP hydrolysis activity"/>
    <property type="evidence" value="ECO:0007669"/>
    <property type="project" value="InterPro"/>
</dbReference>
<dbReference type="Gene3D" id="3.40.50.300">
    <property type="entry name" value="P-loop containing nucleotide triphosphate hydrolases"/>
    <property type="match status" value="1"/>
</dbReference>
<keyword evidence="2 7" id="KW-0812">Transmembrane</keyword>
<accession>A0A6H0SGQ7</accession>
<evidence type="ECO:0000259" key="9">
    <source>
        <dbReference type="PROSITE" id="PS50929"/>
    </source>
</evidence>
<dbReference type="Gene3D" id="1.20.1560.10">
    <property type="entry name" value="ABC transporter type 1, transmembrane domain"/>
    <property type="match status" value="1"/>
</dbReference>
<dbReference type="AlphaFoldDB" id="A0A6H0SGQ7"/>
<dbReference type="EMBL" id="CP032549">
    <property type="protein sequence ID" value="QIV86484.1"/>
    <property type="molecule type" value="Genomic_DNA"/>
</dbReference>
<dbReference type="SMART" id="SM00382">
    <property type="entry name" value="AAA"/>
    <property type="match status" value="1"/>
</dbReference>
<dbReference type="InterPro" id="IPR011527">
    <property type="entry name" value="ABC1_TM_dom"/>
</dbReference>
<gene>
    <name evidence="10" type="ORF">D3791_04700</name>
</gene>
<evidence type="ECO:0000256" key="6">
    <source>
        <dbReference type="ARBA" id="ARBA00023136"/>
    </source>
</evidence>
<keyword evidence="3" id="KW-0547">Nucleotide-binding</keyword>
<evidence type="ECO:0000259" key="8">
    <source>
        <dbReference type="PROSITE" id="PS50893"/>
    </source>
</evidence>